<dbReference type="Pfam" id="PF01546">
    <property type="entry name" value="Peptidase_M20"/>
    <property type="match status" value="1"/>
</dbReference>
<dbReference type="SUPFAM" id="SSF53187">
    <property type="entry name" value="Zn-dependent exopeptidases"/>
    <property type="match status" value="1"/>
</dbReference>
<protein>
    <submittedName>
        <fullName evidence="4">Peptidase M20</fullName>
    </submittedName>
</protein>
<dbReference type="Gene3D" id="3.40.630.10">
    <property type="entry name" value="Zn peptidases"/>
    <property type="match status" value="1"/>
</dbReference>
<keyword evidence="5" id="KW-1185">Reference proteome</keyword>
<dbReference type="KEGG" id="nre:BES08_23395"/>
<dbReference type="GO" id="GO:0046872">
    <property type="term" value="F:metal ion binding"/>
    <property type="evidence" value="ECO:0007669"/>
    <property type="project" value="UniProtKB-KW"/>
</dbReference>
<dbReference type="InterPro" id="IPR002933">
    <property type="entry name" value="Peptidase_M20"/>
</dbReference>
<dbReference type="Pfam" id="PF07687">
    <property type="entry name" value="M20_dimer"/>
    <property type="match status" value="1"/>
</dbReference>
<dbReference type="InterPro" id="IPR011650">
    <property type="entry name" value="Peptidase_M20_dimer"/>
</dbReference>
<evidence type="ECO:0000256" key="2">
    <source>
        <dbReference type="ARBA" id="ARBA00022801"/>
    </source>
</evidence>
<reference evidence="5" key="1">
    <citation type="journal article" date="2017" name="J. Biotechnol.">
        <title>Complete genome sequence of Novosphingobium resinovorum SA1, a versatile xenobiotic-degrading bacterium capable of utilizing sulfanilic acid.</title>
        <authorList>
            <person name="Hegedus B."/>
            <person name="Kos P.B."/>
            <person name="Balint B."/>
            <person name="Maroti G."/>
            <person name="Gan H.M."/>
            <person name="Perei K."/>
            <person name="Rakhely G."/>
        </authorList>
    </citation>
    <scope>NUCLEOTIDE SEQUENCE [LARGE SCALE GENOMIC DNA]</scope>
    <source>
        <strain evidence="5">SA1</strain>
    </source>
</reference>
<dbReference type="AlphaFoldDB" id="A0A1D8ADH8"/>
<name>A0A1D8ADH8_9SPHN</name>
<dbReference type="EMBL" id="CP017076">
    <property type="protein sequence ID" value="AOR80150.1"/>
    <property type="molecule type" value="Genomic_DNA"/>
</dbReference>
<gene>
    <name evidence="4" type="ORF">BES08_23395</name>
</gene>
<dbReference type="InterPro" id="IPR036264">
    <property type="entry name" value="Bact_exopeptidase_dim_dom"/>
</dbReference>
<dbReference type="SUPFAM" id="SSF55031">
    <property type="entry name" value="Bacterial exopeptidase dimerisation domain"/>
    <property type="match status" value="1"/>
</dbReference>
<keyword evidence="1" id="KW-0479">Metal-binding</keyword>
<dbReference type="Proteomes" id="UP000094626">
    <property type="component" value="Plasmid pSA1"/>
</dbReference>
<evidence type="ECO:0000313" key="5">
    <source>
        <dbReference type="Proteomes" id="UP000094626"/>
    </source>
</evidence>
<dbReference type="Gene3D" id="3.30.70.360">
    <property type="match status" value="1"/>
</dbReference>
<dbReference type="PANTHER" id="PTHR43808">
    <property type="entry name" value="ACETYLORNITHINE DEACETYLASE"/>
    <property type="match status" value="1"/>
</dbReference>
<sequence>MVERVIATSSFKAAAQSLRADHERFVDEIIRITQTPSPPFGEAERGRLVAQMMRDSGFRSVSIDEVGNVIGLRPGRDARLPPLVVAAHLDTVFPKGTDVTVKREGTKLRAPGIGDDSRGVATLLVLARAMDKAGIQTDRDVLFVGNVGEEGPGDLRGMRHLFSTNARARAAAGFISIDSSGSGGIVTRGVGSNRYHIVFSGPGGHSYDKFGIVNPMVPLAKTVTGLYQIAVPATPKVTYSASVVGGGTSVNTIPPQVFLDVDMRSISPEEVARVDAELRAIAQKAVDEENAARSTARGKVSVDFQVIGKRPAGHTDETKGIAAIAFGTAEAFGYEGRFIEVSTDANVPMSLGIPAITIGSGGTGGAEHSPDEWIDVALEPSVKGLTVDLATIIAAAGAKP</sequence>
<accession>A0A1D8ADH8</accession>
<evidence type="ECO:0000313" key="4">
    <source>
        <dbReference type="EMBL" id="AOR80150.1"/>
    </source>
</evidence>
<geneLocation type="plasmid" evidence="4 5">
    <name>pSA1</name>
</geneLocation>
<evidence type="ECO:0000256" key="1">
    <source>
        <dbReference type="ARBA" id="ARBA00022723"/>
    </source>
</evidence>
<proteinExistence type="predicted"/>
<feature type="domain" description="Peptidase M20 dimerisation" evidence="3">
    <location>
        <begin position="191"/>
        <end position="286"/>
    </location>
</feature>
<keyword evidence="4" id="KW-0614">Plasmid</keyword>
<dbReference type="GO" id="GO:0016787">
    <property type="term" value="F:hydrolase activity"/>
    <property type="evidence" value="ECO:0007669"/>
    <property type="project" value="UniProtKB-KW"/>
</dbReference>
<evidence type="ECO:0000259" key="3">
    <source>
        <dbReference type="Pfam" id="PF07687"/>
    </source>
</evidence>
<dbReference type="InterPro" id="IPR050072">
    <property type="entry name" value="Peptidase_M20A"/>
</dbReference>
<organism evidence="4 5">
    <name type="scientific">Novosphingobium resinovorum</name>
    <dbReference type="NCBI Taxonomy" id="158500"/>
    <lineage>
        <taxon>Bacteria</taxon>
        <taxon>Pseudomonadati</taxon>
        <taxon>Pseudomonadota</taxon>
        <taxon>Alphaproteobacteria</taxon>
        <taxon>Sphingomonadales</taxon>
        <taxon>Sphingomonadaceae</taxon>
        <taxon>Novosphingobium</taxon>
    </lineage>
</organism>
<keyword evidence="2" id="KW-0378">Hydrolase</keyword>
<dbReference type="PANTHER" id="PTHR43808:SF17">
    <property type="entry name" value="PEPTIDASE M20"/>
    <property type="match status" value="1"/>
</dbReference>